<keyword evidence="1 3" id="KW-0145">Chemotaxis</keyword>
<keyword evidence="5" id="KW-1185">Reference proteome</keyword>
<dbReference type="SUPFAM" id="SSF64438">
    <property type="entry name" value="CNF1/YfiH-like putative cysteine hydrolases"/>
    <property type="match status" value="1"/>
</dbReference>
<comment type="catalytic activity">
    <reaction evidence="3">
        <text>L-glutaminyl-[protein] + H2O = L-glutamyl-[protein] + NH4(+)</text>
        <dbReference type="Rhea" id="RHEA:16441"/>
        <dbReference type="Rhea" id="RHEA-COMP:10207"/>
        <dbReference type="Rhea" id="RHEA-COMP:10208"/>
        <dbReference type="ChEBI" id="CHEBI:15377"/>
        <dbReference type="ChEBI" id="CHEBI:28938"/>
        <dbReference type="ChEBI" id="CHEBI:29973"/>
        <dbReference type="ChEBI" id="CHEBI:30011"/>
        <dbReference type="EC" id="3.5.1.44"/>
    </reaction>
</comment>
<dbReference type="eggNOG" id="COG1871">
    <property type="taxonomic scope" value="Bacteria"/>
</dbReference>
<dbReference type="GO" id="GO:0006935">
    <property type="term" value="P:chemotaxis"/>
    <property type="evidence" value="ECO:0007669"/>
    <property type="project" value="UniProtKB-UniRule"/>
</dbReference>
<dbReference type="Pfam" id="PF03975">
    <property type="entry name" value="CheD"/>
    <property type="match status" value="1"/>
</dbReference>
<protein>
    <recommendedName>
        <fullName evidence="3">Probable chemoreceptor glutamine deamidase CheD</fullName>
        <ecNumber evidence="3">3.5.1.44</ecNumber>
    </recommendedName>
</protein>
<sequence length="196" mass="21751">MTDWDQLSPQEVERLARNIGPGEWAVDRQRPISTLLGSCVAVCMFDPVSRVGGMNHFMLPNIRRNDHHADDDMLLSGDYAMEALLNGLLNQGAVRHRVQAKAFGGGTIIHGMTSAGIGERNAAFAREWLTREGISLQAEDFLGPWSRKLLFIPATGTAWCKRMPTTMTTVEQIAREEADYAASLQRKPPKGNIELF</sequence>
<dbReference type="InterPro" id="IPR005659">
    <property type="entry name" value="Chemorcpt_Glu_NH3ase_CheD"/>
</dbReference>
<dbReference type="KEGG" id="azo:azo0404"/>
<dbReference type="EC" id="3.5.1.44" evidence="3"/>
<comment type="similarity">
    <text evidence="3">Belongs to the CheD family.</text>
</comment>
<comment type="function">
    <text evidence="3">Probably deamidates glutamine residues to glutamate on methyl-accepting chemotaxis receptors (MCPs), playing an important role in chemotaxis.</text>
</comment>
<name>A1K2G6_AZOSB</name>
<dbReference type="GO" id="GO:0050568">
    <property type="term" value="F:protein-glutamine glutaminase activity"/>
    <property type="evidence" value="ECO:0007669"/>
    <property type="project" value="UniProtKB-UniRule"/>
</dbReference>
<dbReference type="PANTHER" id="PTHR35147">
    <property type="entry name" value="CHEMORECEPTOR GLUTAMINE DEAMIDASE CHED-RELATED"/>
    <property type="match status" value="1"/>
</dbReference>
<evidence type="ECO:0000256" key="3">
    <source>
        <dbReference type="HAMAP-Rule" id="MF_01440"/>
    </source>
</evidence>
<dbReference type="EMBL" id="AM406670">
    <property type="protein sequence ID" value="CAL93021.1"/>
    <property type="molecule type" value="Genomic_DNA"/>
</dbReference>
<dbReference type="HOGENOM" id="CLU_087854_0_0_4"/>
<dbReference type="RefSeq" id="WP_011764139.1">
    <property type="nucleotide sequence ID" value="NC_008702.1"/>
</dbReference>
<evidence type="ECO:0000313" key="4">
    <source>
        <dbReference type="EMBL" id="CAL93021.1"/>
    </source>
</evidence>
<reference evidence="4 5" key="1">
    <citation type="journal article" date="2006" name="Nat. Biotechnol.">
        <title>Complete genome of the mutualistic, N2-fixing grass endophyte Azoarcus sp. strain BH72.</title>
        <authorList>
            <person name="Krause A."/>
            <person name="Ramakumar A."/>
            <person name="Bartels D."/>
            <person name="Battistoni F."/>
            <person name="Bekel T."/>
            <person name="Boch J."/>
            <person name="Boehm M."/>
            <person name="Friedrich F."/>
            <person name="Hurek T."/>
            <person name="Krause L."/>
            <person name="Linke B."/>
            <person name="McHardy A.C."/>
            <person name="Sarkar A."/>
            <person name="Schneiker S."/>
            <person name="Syed A.A."/>
            <person name="Thauer R."/>
            <person name="Vorhoelter F.-J."/>
            <person name="Weidner S."/>
            <person name="Puehler A."/>
            <person name="Reinhold-Hurek B."/>
            <person name="Kaiser O."/>
            <person name="Goesmann A."/>
        </authorList>
    </citation>
    <scope>NUCLEOTIDE SEQUENCE [LARGE SCALE GENOMIC DNA]</scope>
    <source>
        <strain evidence="4 5">BH72</strain>
    </source>
</reference>
<dbReference type="AlphaFoldDB" id="A1K2G6"/>
<keyword evidence="2 3" id="KW-0378">Hydrolase</keyword>
<proteinExistence type="inferred from homology"/>
<evidence type="ECO:0000256" key="1">
    <source>
        <dbReference type="ARBA" id="ARBA00022500"/>
    </source>
</evidence>
<evidence type="ECO:0000313" key="5">
    <source>
        <dbReference type="Proteomes" id="UP000002588"/>
    </source>
</evidence>
<dbReference type="InterPro" id="IPR011324">
    <property type="entry name" value="Cytotoxic_necrot_fac-like_cat"/>
</dbReference>
<gene>
    <name evidence="3 4" type="primary">cheD</name>
    <name evidence="4" type="ordered locus">azo0404</name>
</gene>
<dbReference type="Proteomes" id="UP000002588">
    <property type="component" value="Chromosome"/>
</dbReference>
<dbReference type="HAMAP" id="MF_01440">
    <property type="entry name" value="CheD"/>
    <property type="match status" value="1"/>
</dbReference>
<organism evidence="4 5">
    <name type="scientific">Azoarcus sp. (strain BH72)</name>
    <dbReference type="NCBI Taxonomy" id="418699"/>
    <lineage>
        <taxon>Bacteria</taxon>
        <taxon>Pseudomonadati</taxon>
        <taxon>Pseudomonadota</taxon>
        <taxon>Betaproteobacteria</taxon>
        <taxon>Rhodocyclales</taxon>
        <taxon>Zoogloeaceae</taxon>
        <taxon>Azoarcus</taxon>
    </lineage>
</organism>
<accession>A1K2G6</accession>
<dbReference type="PANTHER" id="PTHR35147:SF2">
    <property type="entry name" value="CHEMORECEPTOR GLUTAMINE DEAMIDASE CHED-RELATED"/>
    <property type="match status" value="1"/>
</dbReference>
<evidence type="ECO:0000256" key="2">
    <source>
        <dbReference type="ARBA" id="ARBA00022801"/>
    </source>
</evidence>
<dbReference type="InterPro" id="IPR038592">
    <property type="entry name" value="CheD-like_sf"/>
</dbReference>
<dbReference type="CDD" id="cd16352">
    <property type="entry name" value="CheD"/>
    <property type="match status" value="1"/>
</dbReference>
<dbReference type="STRING" id="62928.azo0404"/>
<dbReference type="Gene3D" id="3.30.1330.200">
    <property type="match status" value="1"/>
</dbReference>